<dbReference type="Gene3D" id="3.10.10.10">
    <property type="entry name" value="HIV Type 1 Reverse Transcriptase, subunit A, domain 1"/>
    <property type="match status" value="1"/>
</dbReference>
<dbReference type="PANTHER" id="PTHR24559">
    <property type="entry name" value="TRANSPOSON TY3-I GAG-POL POLYPROTEIN"/>
    <property type="match status" value="1"/>
</dbReference>
<evidence type="ECO:0000259" key="1">
    <source>
        <dbReference type="PROSITE" id="PS50878"/>
    </source>
</evidence>
<dbReference type="InterPro" id="IPR043128">
    <property type="entry name" value="Rev_trsase/Diguanyl_cyclase"/>
</dbReference>
<name>A0A1S4BX26_TOBAC</name>
<dbReference type="SMR" id="A0A1S4BX26"/>
<dbReference type="CDD" id="cd01647">
    <property type="entry name" value="RT_LTR"/>
    <property type="match status" value="1"/>
</dbReference>
<dbReference type="KEGG" id="nta:107812800"/>
<dbReference type="Gene3D" id="3.30.70.270">
    <property type="match status" value="1"/>
</dbReference>
<gene>
    <name evidence="2" type="primary">LOC107812800</name>
</gene>
<dbReference type="OrthoDB" id="1936626at2759"/>
<protein>
    <submittedName>
        <fullName evidence="2">RNA-directed DNA polymerase homolog</fullName>
    </submittedName>
</protein>
<dbReference type="PANTHER" id="PTHR24559:SF431">
    <property type="entry name" value="RNA-DIRECTED DNA POLYMERASE HOMOLOG"/>
    <property type="match status" value="1"/>
</dbReference>
<keyword evidence="2" id="KW-0808">Transferase</keyword>
<dbReference type="GO" id="GO:0003964">
    <property type="term" value="F:RNA-directed DNA polymerase activity"/>
    <property type="evidence" value="ECO:0007669"/>
    <property type="project" value="UniProtKB-KW"/>
</dbReference>
<proteinExistence type="predicted"/>
<sequence length="246" mass="28480">MTIAKRPTSAANYGNQRCRYVGHPKGNRHTQIKRRPVPPPVRHIRHKFNPTINVVVRDEVEKLLENSSIRESKHPKWVANIVMVKKKNGKWQMHMDFTDLNKACLKDSFPLPHIDQFINATAGNELLSFLDTYSGYNQILMEEEDQKKTTFITYQGTYCYSVMPFGLKNAGPTYQRLVTKMFKDQIGKTMEVHIDDMLVKSVKVEDHIDHLKEVFDILRRYGMKLNPEKCAFGVASGMFLGFFVLQ</sequence>
<dbReference type="InterPro" id="IPR053134">
    <property type="entry name" value="RNA-dir_DNA_polymerase"/>
</dbReference>
<evidence type="ECO:0000313" key="2">
    <source>
        <dbReference type="RefSeq" id="XP_016493455.1"/>
    </source>
</evidence>
<organism evidence="2">
    <name type="scientific">Nicotiana tabacum</name>
    <name type="common">Common tobacco</name>
    <dbReference type="NCBI Taxonomy" id="4097"/>
    <lineage>
        <taxon>Eukaryota</taxon>
        <taxon>Viridiplantae</taxon>
        <taxon>Streptophyta</taxon>
        <taxon>Embryophyta</taxon>
        <taxon>Tracheophyta</taxon>
        <taxon>Spermatophyta</taxon>
        <taxon>Magnoliopsida</taxon>
        <taxon>eudicotyledons</taxon>
        <taxon>Gunneridae</taxon>
        <taxon>Pentapetalae</taxon>
        <taxon>asterids</taxon>
        <taxon>lamiids</taxon>
        <taxon>Solanales</taxon>
        <taxon>Solanaceae</taxon>
        <taxon>Nicotianoideae</taxon>
        <taxon>Nicotianeae</taxon>
        <taxon>Nicotiana</taxon>
    </lineage>
</organism>
<accession>A0A1S4BX26</accession>
<dbReference type="InterPro" id="IPR000477">
    <property type="entry name" value="RT_dom"/>
</dbReference>
<dbReference type="AlphaFoldDB" id="A0A1S4BX26"/>
<dbReference type="RefSeq" id="XP_016493455.1">
    <property type="nucleotide sequence ID" value="XM_016637969.1"/>
</dbReference>
<dbReference type="STRING" id="4097.A0A1S4BX26"/>
<dbReference type="Pfam" id="PF00078">
    <property type="entry name" value="RVT_1"/>
    <property type="match status" value="1"/>
</dbReference>
<dbReference type="SUPFAM" id="SSF56672">
    <property type="entry name" value="DNA/RNA polymerases"/>
    <property type="match status" value="1"/>
</dbReference>
<reference evidence="2" key="1">
    <citation type="submission" date="2025-08" db="UniProtKB">
        <authorList>
            <consortium name="RefSeq"/>
        </authorList>
    </citation>
    <scope>IDENTIFICATION</scope>
</reference>
<dbReference type="OMA" id="MEVHIDD"/>
<dbReference type="InterPro" id="IPR043502">
    <property type="entry name" value="DNA/RNA_pol_sf"/>
</dbReference>
<keyword evidence="2" id="KW-0548">Nucleotidyltransferase</keyword>
<feature type="domain" description="Reverse transcriptase" evidence="1">
    <location>
        <begin position="65"/>
        <end position="244"/>
    </location>
</feature>
<dbReference type="PaxDb" id="4097-A0A1S4BX26"/>
<keyword evidence="2" id="KW-0695">RNA-directed DNA polymerase</keyword>
<dbReference type="PROSITE" id="PS50878">
    <property type="entry name" value="RT_POL"/>
    <property type="match status" value="1"/>
</dbReference>